<dbReference type="InterPro" id="IPR013341">
    <property type="entry name" value="Mandelate_racemase_N_dom"/>
</dbReference>
<feature type="domain" description="Mandelate racemase/muconate lactonizing enzyme C-terminal" evidence="2">
    <location>
        <begin position="150"/>
        <end position="245"/>
    </location>
</feature>
<keyword evidence="4" id="KW-1185">Reference proteome</keyword>
<dbReference type="SUPFAM" id="SSF54826">
    <property type="entry name" value="Enolase N-terminal domain-like"/>
    <property type="match status" value="1"/>
</dbReference>
<dbReference type="CDD" id="cd03316">
    <property type="entry name" value="MR_like"/>
    <property type="match status" value="1"/>
</dbReference>
<name>A0ABP5W1D4_9ACTN</name>
<sequence>MTLTIDEVSVRVLSAPLSERVPMSFSALTARRSVLVTLRSGGLSGTGESWVNYPEWGWRERLATLDGLRPLVLGADASDPAKLMTGLASRLGGVARQWGAPGPVWQALSGIDMACWDLLGQARGRPVAELLAGGPVAVEGVPAYGSGVGPTRVAELTEHALELGLRAVKIKVGFGEETDLATLRDVRAAASGQDLEIFADANQAWDPGTARRMCGLLADHGVSWFEEPLDGDRLDELTALAGDTGNLDLAGGENVYGAAAYEERVASPAFAHIQPDPSKTAGISLSDAVGRMPGTARLSPHCYGGAPTLAASVHLVAAAERPGWVELDLRENPLRTKIAAAPVLLDGGLLRVPDGPGLGLGYDRTALDRYAHTEEITC</sequence>
<evidence type="ECO:0000313" key="3">
    <source>
        <dbReference type="EMBL" id="GAA2415584.1"/>
    </source>
</evidence>
<dbReference type="Gene3D" id="3.20.20.120">
    <property type="entry name" value="Enolase-like C-terminal domain"/>
    <property type="match status" value="1"/>
</dbReference>
<comment type="caution">
    <text evidence="3">The sequence shown here is derived from an EMBL/GenBank/DDBJ whole genome shotgun (WGS) entry which is preliminary data.</text>
</comment>
<keyword evidence="1" id="KW-0456">Lyase</keyword>
<dbReference type="InterPro" id="IPR013342">
    <property type="entry name" value="Mandelate_racemase_C"/>
</dbReference>
<dbReference type="InterPro" id="IPR029017">
    <property type="entry name" value="Enolase-like_N"/>
</dbReference>
<dbReference type="InterPro" id="IPR034593">
    <property type="entry name" value="DgoD-like"/>
</dbReference>
<proteinExistence type="predicted"/>
<dbReference type="InterPro" id="IPR029065">
    <property type="entry name" value="Enolase_C-like"/>
</dbReference>
<dbReference type="SMART" id="SM00922">
    <property type="entry name" value="MR_MLE"/>
    <property type="match status" value="1"/>
</dbReference>
<dbReference type="PANTHER" id="PTHR48080:SF2">
    <property type="entry name" value="D-GALACTONATE DEHYDRATASE"/>
    <property type="match status" value="1"/>
</dbReference>
<dbReference type="Pfam" id="PF13378">
    <property type="entry name" value="MR_MLE_C"/>
    <property type="match status" value="1"/>
</dbReference>
<dbReference type="InterPro" id="IPR036849">
    <property type="entry name" value="Enolase-like_C_sf"/>
</dbReference>
<accession>A0ABP5W1D4</accession>
<dbReference type="Gene3D" id="3.30.390.10">
    <property type="entry name" value="Enolase-like, N-terminal domain"/>
    <property type="match status" value="1"/>
</dbReference>
<evidence type="ECO:0000259" key="2">
    <source>
        <dbReference type="SMART" id="SM00922"/>
    </source>
</evidence>
<dbReference type="Pfam" id="PF02746">
    <property type="entry name" value="MR_MLE_N"/>
    <property type="match status" value="1"/>
</dbReference>
<reference evidence="4" key="1">
    <citation type="journal article" date="2019" name="Int. J. Syst. Evol. Microbiol.">
        <title>The Global Catalogue of Microorganisms (GCM) 10K type strain sequencing project: providing services to taxonomists for standard genome sequencing and annotation.</title>
        <authorList>
            <consortium name="The Broad Institute Genomics Platform"/>
            <consortium name="The Broad Institute Genome Sequencing Center for Infectious Disease"/>
            <person name="Wu L."/>
            <person name="Ma J."/>
        </authorList>
    </citation>
    <scope>NUCLEOTIDE SEQUENCE [LARGE SCALE GENOMIC DNA]</scope>
    <source>
        <strain evidence="4">JCM 3325</strain>
    </source>
</reference>
<gene>
    <name evidence="3" type="ORF">GCM10010191_27340</name>
</gene>
<dbReference type="Proteomes" id="UP001501231">
    <property type="component" value="Unassembled WGS sequence"/>
</dbReference>
<dbReference type="RefSeq" id="WP_344589268.1">
    <property type="nucleotide sequence ID" value="NZ_BAAARW010000011.1"/>
</dbReference>
<dbReference type="SUPFAM" id="SSF51604">
    <property type="entry name" value="Enolase C-terminal domain-like"/>
    <property type="match status" value="1"/>
</dbReference>
<dbReference type="SFLD" id="SFLDS00001">
    <property type="entry name" value="Enolase"/>
    <property type="match status" value="1"/>
</dbReference>
<dbReference type="EMBL" id="BAAARW010000011">
    <property type="protein sequence ID" value="GAA2415584.1"/>
    <property type="molecule type" value="Genomic_DNA"/>
</dbReference>
<organism evidence="3 4">
    <name type="scientific">Actinomadura vinacea</name>
    <dbReference type="NCBI Taxonomy" id="115336"/>
    <lineage>
        <taxon>Bacteria</taxon>
        <taxon>Bacillati</taxon>
        <taxon>Actinomycetota</taxon>
        <taxon>Actinomycetes</taxon>
        <taxon>Streptosporangiales</taxon>
        <taxon>Thermomonosporaceae</taxon>
        <taxon>Actinomadura</taxon>
    </lineage>
</organism>
<evidence type="ECO:0000313" key="4">
    <source>
        <dbReference type="Proteomes" id="UP001501231"/>
    </source>
</evidence>
<dbReference type="PANTHER" id="PTHR48080">
    <property type="entry name" value="D-GALACTONATE DEHYDRATASE-RELATED"/>
    <property type="match status" value="1"/>
</dbReference>
<evidence type="ECO:0000256" key="1">
    <source>
        <dbReference type="ARBA" id="ARBA00023239"/>
    </source>
</evidence>
<protein>
    <submittedName>
        <fullName evidence="3">Mandelate racemase/muconate lactonizing enzyme family protein</fullName>
    </submittedName>
</protein>